<feature type="compositionally biased region" description="Low complexity" evidence="1">
    <location>
        <begin position="308"/>
        <end position="335"/>
    </location>
</feature>
<feature type="region of interest" description="Disordered" evidence="1">
    <location>
        <begin position="90"/>
        <end position="116"/>
    </location>
</feature>
<organism evidence="3">
    <name type="scientific">Odontella aurita</name>
    <dbReference type="NCBI Taxonomy" id="265563"/>
    <lineage>
        <taxon>Eukaryota</taxon>
        <taxon>Sar</taxon>
        <taxon>Stramenopiles</taxon>
        <taxon>Ochrophyta</taxon>
        <taxon>Bacillariophyta</taxon>
        <taxon>Mediophyceae</taxon>
        <taxon>Biddulphiophycidae</taxon>
        <taxon>Eupodiscales</taxon>
        <taxon>Odontellaceae</taxon>
        <taxon>Odontella</taxon>
    </lineage>
</organism>
<name>A0A7S4I6B9_9STRA</name>
<accession>A0A7S4I6B9</accession>
<evidence type="ECO:0000313" key="3">
    <source>
        <dbReference type="EMBL" id="CAE2219966.1"/>
    </source>
</evidence>
<dbReference type="Gene3D" id="3.40.50.1820">
    <property type="entry name" value="alpha/beta hydrolase"/>
    <property type="match status" value="1"/>
</dbReference>
<proteinExistence type="predicted"/>
<dbReference type="EMBL" id="HBKQ01011758">
    <property type="protein sequence ID" value="CAE2219966.1"/>
    <property type="molecule type" value="Transcribed_RNA"/>
</dbReference>
<feature type="domain" description="Serine aminopeptidase S33" evidence="2">
    <location>
        <begin position="44"/>
        <end position="181"/>
    </location>
</feature>
<feature type="compositionally biased region" description="Polar residues" evidence="1">
    <location>
        <begin position="347"/>
        <end position="360"/>
    </location>
</feature>
<dbReference type="SUPFAM" id="SSF53474">
    <property type="entry name" value="alpha/beta-Hydrolases"/>
    <property type="match status" value="1"/>
</dbReference>
<dbReference type="AlphaFoldDB" id="A0A7S4I6B9"/>
<feature type="compositionally biased region" description="Basic residues" evidence="1">
    <location>
        <begin position="436"/>
        <end position="449"/>
    </location>
</feature>
<feature type="compositionally biased region" description="Basic and acidic residues" evidence="1">
    <location>
        <begin position="292"/>
        <end position="307"/>
    </location>
</feature>
<dbReference type="InterPro" id="IPR029058">
    <property type="entry name" value="AB_hydrolase_fold"/>
</dbReference>
<gene>
    <name evidence="3" type="ORF">OAUR00152_LOCUS7950</name>
</gene>
<feature type="compositionally biased region" description="Low complexity" evidence="1">
    <location>
        <begin position="403"/>
        <end position="420"/>
    </location>
</feature>
<feature type="compositionally biased region" description="Basic and acidic residues" evidence="1">
    <location>
        <begin position="474"/>
        <end position="483"/>
    </location>
</feature>
<sequence length="483" mass="53493">MGGVVSHFLFQPPEESTPMNQSKITWIETKLGSRIPSVYIEYPKAKYTILYSHGNAEDLGMIHPFLVDVGRVLKVNVMAYDYTGYGFSREENAKQGSDEGERDTGSGEEQRSFDPSEENCYADISAVYDHLTSVRQVPSSKIIVYGRSVGSGPSVYLAQQKTKEGQGIAGLVLHSPFMSVCRIVVDLGFTVTGDVFPNIDRLPEANCPIYIIHGTEDEIVPFYHGENLYKAVSEHCAAMPFWAEGMGHNDIEVKMPTAYIKRLYRFISQIDKQAKAKTRRELALSKSMSSEGELKNEKFSSDIDLSRSDSSLDVSDWKFSDPSAAASDGPSSTGSQQPAHQGAIESPENTSQSAPGTQPVRNRERTVSPPRRRSRRRGEREKTVSPPRGGKRTTGLNNRRAMSRSVSPSKSIDSSKGGSRPMRRTKTGASPDRSRRSSSKSRQRSISRQKNRDAHSLSSEGRSPSPTRVRQKPSRCEPDTESL</sequence>
<evidence type="ECO:0000259" key="2">
    <source>
        <dbReference type="Pfam" id="PF12146"/>
    </source>
</evidence>
<dbReference type="Pfam" id="PF12146">
    <property type="entry name" value="Hydrolase_4"/>
    <property type="match status" value="1"/>
</dbReference>
<reference evidence="3" key="1">
    <citation type="submission" date="2021-01" db="EMBL/GenBank/DDBJ databases">
        <authorList>
            <person name="Corre E."/>
            <person name="Pelletier E."/>
            <person name="Niang G."/>
            <person name="Scheremetjew M."/>
            <person name="Finn R."/>
            <person name="Kale V."/>
            <person name="Holt S."/>
            <person name="Cochrane G."/>
            <person name="Meng A."/>
            <person name="Brown T."/>
            <person name="Cohen L."/>
        </authorList>
    </citation>
    <scope>NUCLEOTIDE SEQUENCE</scope>
    <source>
        <strain evidence="3">Isolate 1302-5</strain>
    </source>
</reference>
<protein>
    <recommendedName>
        <fullName evidence="2">Serine aminopeptidase S33 domain-containing protein</fullName>
    </recommendedName>
</protein>
<evidence type="ECO:0000256" key="1">
    <source>
        <dbReference type="SAM" id="MobiDB-lite"/>
    </source>
</evidence>
<feature type="region of interest" description="Disordered" evidence="1">
    <location>
        <begin position="284"/>
        <end position="483"/>
    </location>
</feature>
<feature type="compositionally biased region" description="Basic and acidic residues" evidence="1">
    <location>
        <begin position="90"/>
        <end position="114"/>
    </location>
</feature>
<dbReference type="PANTHER" id="PTHR12277:SF81">
    <property type="entry name" value="PROTEIN ABHD13"/>
    <property type="match status" value="1"/>
</dbReference>
<dbReference type="PANTHER" id="PTHR12277">
    <property type="entry name" value="ALPHA/BETA HYDROLASE DOMAIN-CONTAINING PROTEIN"/>
    <property type="match status" value="1"/>
</dbReference>
<dbReference type="InterPro" id="IPR022742">
    <property type="entry name" value="Hydrolase_4"/>
</dbReference>
<feature type="compositionally biased region" description="Polar residues" evidence="1">
    <location>
        <begin position="456"/>
        <end position="468"/>
    </location>
</feature>